<sequence length="79" mass="8736">MKYRDLGLQSISQLAWWIICASVGLLSSVLHAEPVNVQGYVMHVQMTPAVCALDPSKQKQRKCLEGYSLTITGLMPETT</sequence>
<dbReference type="Proteomes" id="UP000280073">
    <property type="component" value="Unassembled WGS sequence"/>
</dbReference>
<reference evidence="1 2" key="1">
    <citation type="submission" date="2018-10" db="EMBL/GenBank/DDBJ databases">
        <title>GWAS and RNA-Seq identify cryptic mechanisms of antimicrobial resistance in Acinetobacter baumannii.</title>
        <authorList>
            <person name="Sahl J.W."/>
        </authorList>
    </citation>
    <scope>NUCLEOTIDE SEQUENCE [LARGE SCALE GENOMIC DNA]</scope>
    <source>
        <strain evidence="1 2">TG28175</strain>
    </source>
</reference>
<evidence type="ECO:0000313" key="1">
    <source>
        <dbReference type="EMBL" id="RSR41455.1"/>
    </source>
</evidence>
<feature type="non-terminal residue" evidence="1">
    <location>
        <position position="79"/>
    </location>
</feature>
<gene>
    <name evidence="1" type="ORF">EA686_21575</name>
</gene>
<accession>A0A429MJT5</accession>
<dbReference type="AlphaFoldDB" id="A0A429MJT5"/>
<protein>
    <submittedName>
        <fullName evidence="1">Ribonuclease I</fullName>
    </submittedName>
</protein>
<name>A0A429MJT5_ACIBA</name>
<proteinExistence type="predicted"/>
<comment type="caution">
    <text evidence="1">The sequence shown here is derived from an EMBL/GenBank/DDBJ whole genome shotgun (WGS) entry which is preliminary data.</text>
</comment>
<evidence type="ECO:0000313" key="2">
    <source>
        <dbReference type="Proteomes" id="UP000280073"/>
    </source>
</evidence>
<organism evidence="1 2">
    <name type="scientific">Acinetobacter baumannii</name>
    <dbReference type="NCBI Taxonomy" id="470"/>
    <lineage>
        <taxon>Bacteria</taxon>
        <taxon>Pseudomonadati</taxon>
        <taxon>Pseudomonadota</taxon>
        <taxon>Gammaproteobacteria</taxon>
        <taxon>Moraxellales</taxon>
        <taxon>Moraxellaceae</taxon>
        <taxon>Acinetobacter</taxon>
        <taxon>Acinetobacter calcoaceticus/baumannii complex</taxon>
    </lineage>
</organism>
<dbReference type="EMBL" id="RFDI01001500">
    <property type="protein sequence ID" value="RSR41455.1"/>
    <property type="molecule type" value="Genomic_DNA"/>
</dbReference>